<sequence>HRIDFRVTAPTSGTQWANGAANLVSWTKGVGDGIDAVDVEMSRLSQDGITYVAKEVPTGPGSLNIFVQDLPQADDYYLLFLNSTSGNMFGVSPKFSIGSSANSTATANPAVATVTVSGAPNPTIPFATTFPASANGVAMPGWQSLQGHFHQMLAMLSVVIMCLVGGAWTVL</sequence>
<dbReference type="Proteomes" id="UP001055072">
    <property type="component" value="Unassembled WGS sequence"/>
</dbReference>
<keyword evidence="2" id="KW-1185">Reference proteome</keyword>
<organism evidence="1 2">
    <name type="scientific">Irpex rosettiformis</name>
    <dbReference type="NCBI Taxonomy" id="378272"/>
    <lineage>
        <taxon>Eukaryota</taxon>
        <taxon>Fungi</taxon>
        <taxon>Dikarya</taxon>
        <taxon>Basidiomycota</taxon>
        <taxon>Agaricomycotina</taxon>
        <taxon>Agaricomycetes</taxon>
        <taxon>Polyporales</taxon>
        <taxon>Irpicaceae</taxon>
        <taxon>Irpex</taxon>
    </lineage>
</organism>
<name>A0ACB8TZM1_9APHY</name>
<dbReference type="EMBL" id="MU274917">
    <property type="protein sequence ID" value="KAI0087471.1"/>
    <property type="molecule type" value="Genomic_DNA"/>
</dbReference>
<gene>
    <name evidence="1" type="ORF">BDY19DRAFT_892779</name>
</gene>
<proteinExistence type="predicted"/>
<reference evidence="1" key="1">
    <citation type="journal article" date="2021" name="Environ. Microbiol.">
        <title>Gene family expansions and transcriptome signatures uncover fungal adaptations to wood decay.</title>
        <authorList>
            <person name="Hage H."/>
            <person name="Miyauchi S."/>
            <person name="Viragh M."/>
            <person name="Drula E."/>
            <person name="Min B."/>
            <person name="Chaduli D."/>
            <person name="Navarro D."/>
            <person name="Favel A."/>
            <person name="Norest M."/>
            <person name="Lesage-Meessen L."/>
            <person name="Balint B."/>
            <person name="Merenyi Z."/>
            <person name="de Eugenio L."/>
            <person name="Morin E."/>
            <person name="Martinez A.T."/>
            <person name="Baldrian P."/>
            <person name="Stursova M."/>
            <person name="Martinez M.J."/>
            <person name="Novotny C."/>
            <person name="Magnuson J.K."/>
            <person name="Spatafora J.W."/>
            <person name="Maurice S."/>
            <person name="Pangilinan J."/>
            <person name="Andreopoulos W."/>
            <person name="LaButti K."/>
            <person name="Hundley H."/>
            <person name="Na H."/>
            <person name="Kuo A."/>
            <person name="Barry K."/>
            <person name="Lipzen A."/>
            <person name="Henrissat B."/>
            <person name="Riley R."/>
            <person name="Ahrendt S."/>
            <person name="Nagy L.G."/>
            <person name="Grigoriev I.V."/>
            <person name="Martin F."/>
            <person name="Rosso M.N."/>
        </authorList>
    </citation>
    <scope>NUCLEOTIDE SEQUENCE</scope>
    <source>
        <strain evidence="1">CBS 384.51</strain>
    </source>
</reference>
<evidence type="ECO:0000313" key="1">
    <source>
        <dbReference type="EMBL" id="KAI0087471.1"/>
    </source>
</evidence>
<accession>A0ACB8TZM1</accession>
<comment type="caution">
    <text evidence="1">The sequence shown here is derived from an EMBL/GenBank/DDBJ whole genome shotgun (WGS) entry which is preliminary data.</text>
</comment>
<evidence type="ECO:0000313" key="2">
    <source>
        <dbReference type="Proteomes" id="UP001055072"/>
    </source>
</evidence>
<protein>
    <submittedName>
        <fullName evidence="1">Uncharacterized protein</fullName>
    </submittedName>
</protein>
<feature type="non-terminal residue" evidence="1">
    <location>
        <position position="1"/>
    </location>
</feature>